<organism evidence="2 3">
    <name type="scientific">Acetivibrio thermocellus AD2</name>
    <dbReference type="NCBI Taxonomy" id="1138384"/>
    <lineage>
        <taxon>Bacteria</taxon>
        <taxon>Bacillati</taxon>
        <taxon>Bacillota</taxon>
        <taxon>Clostridia</taxon>
        <taxon>Eubacteriales</taxon>
        <taxon>Oscillospiraceae</taxon>
        <taxon>Acetivibrio</taxon>
    </lineage>
</organism>
<keyword evidence="1" id="KW-1133">Transmembrane helix</keyword>
<comment type="caution">
    <text evidence="2">The sequence shown here is derived from an EMBL/GenBank/DDBJ whole genome shotgun (WGS) entry which is preliminary data.</text>
</comment>
<protein>
    <recommendedName>
        <fullName evidence="4">GOLD domain-containing protein</fullName>
    </recommendedName>
</protein>
<keyword evidence="1" id="KW-0472">Membrane</keyword>
<dbReference type="AlphaFoldDB" id="A0AB36THC5"/>
<dbReference type="RefSeq" id="WP_003512340.1">
    <property type="nucleotide sequence ID" value="NZ_CP013828.1"/>
</dbReference>
<evidence type="ECO:0000256" key="1">
    <source>
        <dbReference type="SAM" id="Phobius"/>
    </source>
</evidence>
<evidence type="ECO:0000313" key="3">
    <source>
        <dbReference type="Proteomes" id="UP000223596"/>
    </source>
</evidence>
<accession>A0AB36THC5</accession>
<evidence type="ECO:0008006" key="4">
    <source>
        <dbReference type="Google" id="ProtNLM"/>
    </source>
</evidence>
<sequence>MDNRKKLILGTVIFIGVILIIGFTLFSTLTLEPSVKVGYVGSNAGNTINASFKYFDGVESRKVKFNEGDVVTIKYAIGLEEGSLSLVVFDEKGDEIIKRSDNEGEVSFEVTETQKYKISLVAAKAKGNFSVKWDV</sequence>
<dbReference type="GeneID" id="35803611"/>
<gene>
    <name evidence="2" type="ORF">M972_112092</name>
</gene>
<proteinExistence type="predicted"/>
<evidence type="ECO:0000313" key="2">
    <source>
        <dbReference type="EMBL" id="PFH03289.1"/>
    </source>
</evidence>
<feature type="transmembrane region" description="Helical" evidence="1">
    <location>
        <begin position="7"/>
        <end position="26"/>
    </location>
</feature>
<dbReference type="EMBL" id="PDBW01000001">
    <property type="protein sequence ID" value="PFH03289.1"/>
    <property type="molecule type" value="Genomic_DNA"/>
</dbReference>
<dbReference type="Proteomes" id="UP000223596">
    <property type="component" value="Unassembled WGS sequence"/>
</dbReference>
<name>A0AB36THC5_ACETH</name>
<keyword evidence="1" id="KW-0812">Transmembrane</keyword>
<reference evidence="2 3" key="1">
    <citation type="submission" date="2017-09" db="EMBL/GenBank/DDBJ databases">
        <title>Evaluation of Pacific Biosciences Sequencing Technology to Finishing C. thermocellum Genome Sequences.</title>
        <authorList>
            <person name="Brown S."/>
        </authorList>
    </citation>
    <scope>NUCLEOTIDE SEQUENCE [LARGE SCALE GENOMIC DNA]</scope>
    <source>
        <strain evidence="2 3">AD2</strain>
    </source>
</reference>